<dbReference type="InterPro" id="IPR028274">
    <property type="entry name" value="TerY-C"/>
</dbReference>
<dbReference type="Proteomes" id="UP000183788">
    <property type="component" value="Unassembled WGS sequence"/>
</dbReference>
<evidence type="ECO:0000313" key="4">
    <source>
        <dbReference type="Proteomes" id="UP000183788"/>
    </source>
</evidence>
<dbReference type="RefSeq" id="WP_072361360.1">
    <property type="nucleotide sequence ID" value="NZ_CP139972.1"/>
</dbReference>
<gene>
    <name evidence="2" type="ORF">SAMN05661012_02928</name>
    <name evidence="3" type="ORF">SR876_30525</name>
</gene>
<organism evidence="2 4">
    <name type="scientific">Chitinophaga sancti</name>
    <dbReference type="NCBI Taxonomy" id="1004"/>
    <lineage>
        <taxon>Bacteria</taxon>
        <taxon>Pseudomonadati</taxon>
        <taxon>Bacteroidota</taxon>
        <taxon>Chitinophagia</taxon>
        <taxon>Chitinophagales</taxon>
        <taxon>Chitinophagaceae</taxon>
        <taxon>Chitinophaga</taxon>
    </lineage>
</organism>
<dbReference type="InterPro" id="IPR002035">
    <property type="entry name" value="VWF_A"/>
</dbReference>
<dbReference type="PROSITE" id="PS50234">
    <property type="entry name" value="VWFA"/>
    <property type="match status" value="1"/>
</dbReference>
<dbReference type="InterPro" id="IPR036465">
    <property type="entry name" value="vWFA_dom_sf"/>
</dbReference>
<protein>
    <submittedName>
        <fullName evidence="3">TerY-C metal binding domain-containing protein</fullName>
    </submittedName>
    <submittedName>
        <fullName evidence="2">Uncharacterized conserved protein YegL, contains vWA domain of TerY type</fullName>
    </submittedName>
</protein>
<dbReference type="SMART" id="SM00327">
    <property type="entry name" value="VWA"/>
    <property type="match status" value="1"/>
</dbReference>
<dbReference type="EMBL" id="CP140154">
    <property type="protein sequence ID" value="WQG89269.1"/>
    <property type="molecule type" value="Genomic_DNA"/>
</dbReference>
<evidence type="ECO:0000313" key="3">
    <source>
        <dbReference type="EMBL" id="WQG89269.1"/>
    </source>
</evidence>
<name>A0A1K1QM46_9BACT</name>
<dbReference type="Gene3D" id="3.40.50.410">
    <property type="entry name" value="von Willebrand factor, type A domain"/>
    <property type="match status" value="1"/>
</dbReference>
<sequence length="352" mass="38951">MRRLPIYFLIDVSESMVGEPISQVEEGISTIIQALKTDPTAIETVWISIIAFAGKAKTILPLQDIISFYPPKYPIGSGTSLSNGLQHLMKELDSNVRKTTPTSKGDWKPIIFLFTDGVPTDNTDAVITEWKQRWQRSVNLVAVSFGSEANAGVLAQLTEHVLFFKNANIDSYKYFFKWVTASITTSSVNIESNGSGLELEKLDNDWLSKIDISKSAPVAQLVDDNYVVLLARCQQSSRHYLIKYRKSIGNNIWGGMNLETRSYLQVGAFPLKDDYFELSDAAAGNHKINTAELVGAPTCPCCSNQFALAQCSCGNIHCIGYEEMNTCPWCGKTSRYIVVEEGGGFDVNRTQG</sequence>
<dbReference type="STRING" id="1004.SAMN05661012_02928"/>
<dbReference type="EMBL" id="FPIZ01000008">
    <property type="protein sequence ID" value="SFW60992.1"/>
    <property type="molecule type" value="Genomic_DNA"/>
</dbReference>
<dbReference type="Pfam" id="PF00092">
    <property type="entry name" value="VWA"/>
    <property type="match status" value="1"/>
</dbReference>
<keyword evidence="5" id="KW-1185">Reference proteome</keyword>
<evidence type="ECO:0000313" key="2">
    <source>
        <dbReference type="EMBL" id="SFW60992.1"/>
    </source>
</evidence>
<accession>A0A1K1QM46</accession>
<feature type="domain" description="VWFA" evidence="1">
    <location>
        <begin position="5"/>
        <end position="179"/>
    </location>
</feature>
<dbReference type="SUPFAM" id="SSF53300">
    <property type="entry name" value="vWA-like"/>
    <property type="match status" value="1"/>
</dbReference>
<proteinExistence type="predicted"/>
<reference evidence="3 5" key="2">
    <citation type="submission" date="2023-11" db="EMBL/GenBank/DDBJ databases">
        <title>MicrobeMod: A computational toolkit for identifying prokaryotic methylation and restriction-modification with nanopore sequencing.</title>
        <authorList>
            <person name="Crits-Christoph A."/>
            <person name="Kang S.C."/>
            <person name="Lee H."/>
            <person name="Ostrov N."/>
        </authorList>
    </citation>
    <scope>NUCLEOTIDE SEQUENCE [LARGE SCALE GENOMIC DNA]</scope>
    <source>
        <strain evidence="3 5">ATCC 23090</strain>
    </source>
</reference>
<dbReference type="Proteomes" id="UP001326715">
    <property type="component" value="Chromosome"/>
</dbReference>
<reference evidence="2 4" key="1">
    <citation type="submission" date="2016-11" db="EMBL/GenBank/DDBJ databases">
        <authorList>
            <person name="Jaros S."/>
            <person name="Januszkiewicz K."/>
            <person name="Wedrychowicz H."/>
        </authorList>
    </citation>
    <scope>NUCLEOTIDE SEQUENCE [LARGE SCALE GENOMIC DNA]</scope>
    <source>
        <strain evidence="2 4">DSM 784</strain>
    </source>
</reference>
<evidence type="ECO:0000313" key="5">
    <source>
        <dbReference type="Proteomes" id="UP001326715"/>
    </source>
</evidence>
<evidence type="ECO:0000259" key="1">
    <source>
        <dbReference type="PROSITE" id="PS50234"/>
    </source>
</evidence>
<dbReference type="Pfam" id="PF15616">
    <property type="entry name" value="TerY_C"/>
    <property type="match status" value="1"/>
</dbReference>
<dbReference type="OrthoDB" id="9806395at2"/>
<dbReference type="AlphaFoldDB" id="A0A1K1QM46"/>